<evidence type="ECO:0000313" key="2">
    <source>
        <dbReference type="EMBL" id="MCP2371091.1"/>
    </source>
</evidence>
<dbReference type="InterPro" id="IPR014717">
    <property type="entry name" value="Transl_elong_EF1B/ribsomal_bS6"/>
</dbReference>
<dbReference type="AlphaFoldDB" id="A0A9X2H0T5"/>
<dbReference type="OrthoDB" id="5149329at2"/>
<gene>
    <name evidence="2" type="ORF">BJ978_001767</name>
</gene>
<evidence type="ECO:0000313" key="3">
    <source>
        <dbReference type="Proteomes" id="UP001139722"/>
    </source>
</evidence>
<dbReference type="Gene3D" id="3.30.70.60">
    <property type="match status" value="1"/>
</dbReference>
<keyword evidence="3" id="KW-1185">Reference proteome</keyword>
<reference evidence="2" key="1">
    <citation type="submission" date="2022-06" db="EMBL/GenBank/DDBJ databases">
        <title>Sequencing the genomes of 1000 actinobacteria strains.</title>
        <authorList>
            <person name="Klenk H.-P."/>
        </authorList>
    </citation>
    <scope>NUCLEOTIDE SEQUENCE</scope>
    <source>
        <strain evidence="2">DSM 22016</strain>
    </source>
</reference>
<proteinExistence type="predicted"/>
<dbReference type="EMBL" id="JAMZDY010000001">
    <property type="protein sequence ID" value="MCP2371091.1"/>
    <property type="molecule type" value="Genomic_DNA"/>
</dbReference>
<name>A0A9X2H0T5_9MICO</name>
<comment type="caution">
    <text evidence="2">The sequence shown here is derived from an EMBL/GenBank/DDBJ whole genome shotgun (WGS) entry which is preliminary data.</text>
</comment>
<dbReference type="RefSeq" id="WP_156999822.1">
    <property type="nucleotide sequence ID" value="NZ_BAAANU010000043.1"/>
</dbReference>
<dbReference type="Proteomes" id="UP001139722">
    <property type="component" value="Unassembled WGS sequence"/>
</dbReference>
<accession>A0A9X2H0T5</accession>
<evidence type="ECO:0000256" key="1">
    <source>
        <dbReference type="SAM" id="MobiDB-lite"/>
    </source>
</evidence>
<organism evidence="2 3">
    <name type="scientific">Agromyces terreus</name>
    <dbReference type="NCBI Taxonomy" id="424795"/>
    <lineage>
        <taxon>Bacteria</taxon>
        <taxon>Bacillati</taxon>
        <taxon>Actinomycetota</taxon>
        <taxon>Actinomycetes</taxon>
        <taxon>Micrococcales</taxon>
        <taxon>Microbacteriaceae</taxon>
        <taxon>Agromyces</taxon>
    </lineage>
</organism>
<sequence>MSMNARNRMWVIGSVAAMVAILLLAWFVGIQPQLASLAAVQAQQVGIDAQNARERAVLDQLEADAGNETELQAEWAVAAASVPSGTGVPEFIDQLNALATSTGVAIERITVSDPAAYVVAPPAEVGADAAGEADDGSGAEGETADASGSASAAPVGSATSALLTPANFATMQIGLEVSGAYPNILEFVHGLQTGERLMLVNEFEVSVEATDPNATAEDSAGGDGSEEAAPAPTIPGHQARIGGYIFSLVNAEEAASTQDDLGAQQAAAE</sequence>
<feature type="compositionally biased region" description="Low complexity" evidence="1">
    <location>
        <begin position="140"/>
        <end position="153"/>
    </location>
</feature>
<protein>
    <submittedName>
        <fullName evidence="2">Tfp pilus assembly protein PilO</fullName>
    </submittedName>
</protein>
<feature type="region of interest" description="Disordered" evidence="1">
    <location>
        <begin position="209"/>
        <end position="236"/>
    </location>
</feature>
<feature type="region of interest" description="Disordered" evidence="1">
    <location>
        <begin position="127"/>
        <end position="153"/>
    </location>
</feature>